<keyword evidence="6" id="KW-1185">Reference proteome</keyword>
<dbReference type="Pfam" id="PF18203">
    <property type="entry name" value="IPTL-CTERM"/>
    <property type="match status" value="1"/>
</dbReference>
<sequence>ATVSAREPDPNTDDNTDTVTPVPVEAPPASTADLVLTKSVDEATPTVGDVVTFTLRVHNQGPANATEVRVIESLPSGYSYVGATPSVGTYDSATGVWTLGALATGGRASLAVQARVLGTGVYANSATVSAREPDPNPDDNTDTVTPVPVEAPPTPPPTPTHPHSIPTLSEWAMLLLLALMMLVGLRYQRRR</sequence>
<gene>
    <name evidence="5" type="ORF">GJ668_12415</name>
</gene>
<dbReference type="PANTHER" id="PTHR34819">
    <property type="entry name" value="LARGE CYSTEINE-RICH PERIPLASMIC PROTEIN OMCB"/>
    <property type="match status" value="1"/>
</dbReference>
<feature type="region of interest" description="Disordered" evidence="1">
    <location>
        <begin position="1"/>
        <end position="28"/>
    </location>
</feature>
<feature type="compositionally biased region" description="Pro residues" evidence="1">
    <location>
        <begin position="149"/>
        <end position="160"/>
    </location>
</feature>
<feature type="transmembrane region" description="Helical" evidence="2">
    <location>
        <begin position="168"/>
        <end position="187"/>
    </location>
</feature>
<keyword evidence="2" id="KW-0472">Membrane</keyword>
<protein>
    <submittedName>
        <fullName evidence="5">IPTL-CTERM sorting domain-containing protein</fullName>
    </submittedName>
</protein>
<reference evidence="5 6" key="1">
    <citation type="submission" date="2019-11" db="EMBL/GenBank/DDBJ databases">
        <title>Whole-genome sequence of the anaerobic purple sulfur bacterium Allochromatium palmeri DSM 15591.</title>
        <authorList>
            <person name="Kyndt J.A."/>
            <person name="Meyer T.E."/>
        </authorList>
    </citation>
    <scope>NUCLEOTIDE SEQUENCE [LARGE SCALE GENOMIC DNA]</scope>
    <source>
        <strain evidence="5 6">DSM 15591</strain>
    </source>
</reference>
<dbReference type="InterPro" id="IPR026442">
    <property type="entry name" value="IPTL_CTERM"/>
</dbReference>
<evidence type="ECO:0000256" key="2">
    <source>
        <dbReference type="SAM" id="Phobius"/>
    </source>
</evidence>
<dbReference type="AlphaFoldDB" id="A0A6N8ECE7"/>
<dbReference type="OrthoDB" id="28717at2"/>
<dbReference type="InterPro" id="IPR001434">
    <property type="entry name" value="OmcB-like_DUF11"/>
</dbReference>
<accession>A0A6N8ECE7</accession>
<feature type="non-terminal residue" evidence="5">
    <location>
        <position position="1"/>
    </location>
</feature>
<feature type="domain" description="DUF11" evidence="3">
    <location>
        <begin position="33"/>
        <end position="145"/>
    </location>
</feature>
<feature type="domain" description="IPTL-CTERM protein sorting" evidence="4">
    <location>
        <begin position="164"/>
        <end position="191"/>
    </location>
</feature>
<dbReference type="NCBIfam" id="TIGR04174">
    <property type="entry name" value="IPTL_CTERM"/>
    <property type="match status" value="1"/>
</dbReference>
<dbReference type="NCBIfam" id="TIGR01451">
    <property type="entry name" value="B_ant_repeat"/>
    <property type="match status" value="1"/>
</dbReference>
<dbReference type="RefSeq" id="WP_155450467.1">
    <property type="nucleotide sequence ID" value="NZ_WNKT01000026.1"/>
</dbReference>
<feature type="compositionally biased region" description="Low complexity" evidence="1">
    <location>
        <begin position="17"/>
        <end position="28"/>
    </location>
</feature>
<organism evidence="5 6">
    <name type="scientific">Allochromatium palmeri</name>
    <dbReference type="NCBI Taxonomy" id="231048"/>
    <lineage>
        <taxon>Bacteria</taxon>
        <taxon>Pseudomonadati</taxon>
        <taxon>Pseudomonadota</taxon>
        <taxon>Gammaproteobacteria</taxon>
        <taxon>Chromatiales</taxon>
        <taxon>Chromatiaceae</taxon>
        <taxon>Allochromatium</taxon>
    </lineage>
</organism>
<name>A0A6N8ECE7_9GAMM</name>
<evidence type="ECO:0000259" key="4">
    <source>
        <dbReference type="Pfam" id="PF18203"/>
    </source>
</evidence>
<keyword evidence="2" id="KW-1133">Transmembrane helix</keyword>
<proteinExistence type="predicted"/>
<dbReference type="InterPro" id="IPR047589">
    <property type="entry name" value="DUF11_rpt"/>
</dbReference>
<dbReference type="Proteomes" id="UP000434044">
    <property type="component" value="Unassembled WGS sequence"/>
</dbReference>
<dbReference type="InterPro" id="IPR013783">
    <property type="entry name" value="Ig-like_fold"/>
</dbReference>
<dbReference type="PANTHER" id="PTHR34819:SF3">
    <property type="entry name" value="CELL SURFACE PROTEIN"/>
    <property type="match status" value="1"/>
</dbReference>
<evidence type="ECO:0000313" key="6">
    <source>
        <dbReference type="Proteomes" id="UP000434044"/>
    </source>
</evidence>
<keyword evidence="2" id="KW-0812">Transmembrane</keyword>
<feature type="region of interest" description="Disordered" evidence="1">
    <location>
        <begin position="127"/>
        <end position="163"/>
    </location>
</feature>
<evidence type="ECO:0000259" key="3">
    <source>
        <dbReference type="Pfam" id="PF01345"/>
    </source>
</evidence>
<comment type="caution">
    <text evidence="5">The sequence shown here is derived from an EMBL/GenBank/DDBJ whole genome shotgun (WGS) entry which is preliminary data.</text>
</comment>
<evidence type="ECO:0000256" key="1">
    <source>
        <dbReference type="SAM" id="MobiDB-lite"/>
    </source>
</evidence>
<dbReference type="EMBL" id="WNKT01000026">
    <property type="protein sequence ID" value="MTW21892.1"/>
    <property type="molecule type" value="Genomic_DNA"/>
</dbReference>
<dbReference type="InterPro" id="IPR051172">
    <property type="entry name" value="Chlamydia_OmcB"/>
</dbReference>
<evidence type="ECO:0000313" key="5">
    <source>
        <dbReference type="EMBL" id="MTW21892.1"/>
    </source>
</evidence>
<dbReference type="Gene3D" id="2.60.40.10">
    <property type="entry name" value="Immunoglobulins"/>
    <property type="match status" value="1"/>
</dbReference>
<dbReference type="Pfam" id="PF01345">
    <property type="entry name" value="DUF11"/>
    <property type="match status" value="1"/>
</dbReference>